<comment type="caution">
    <text evidence="2">The sequence shown here is derived from an EMBL/GenBank/DDBJ whole genome shotgun (WGS) entry which is preliminary data.</text>
</comment>
<keyword evidence="1" id="KW-1133">Transmembrane helix</keyword>
<feature type="transmembrane region" description="Helical" evidence="1">
    <location>
        <begin position="80"/>
        <end position="99"/>
    </location>
</feature>
<evidence type="ECO:0000313" key="3">
    <source>
        <dbReference type="Proteomes" id="UP001383192"/>
    </source>
</evidence>
<keyword evidence="1" id="KW-0472">Membrane</keyword>
<evidence type="ECO:0000313" key="2">
    <source>
        <dbReference type="EMBL" id="KAK7037652.1"/>
    </source>
</evidence>
<keyword evidence="3" id="KW-1185">Reference proteome</keyword>
<name>A0AAW0CIB1_9AGAR</name>
<dbReference type="Proteomes" id="UP001383192">
    <property type="component" value="Unassembled WGS sequence"/>
</dbReference>
<protein>
    <submittedName>
        <fullName evidence="2">Uncharacterized protein</fullName>
    </submittedName>
</protein>
<sequence length="146" mass="15438">MSAVIEKISQNYVKLPTQRHLEPVPPSSVGTLVKVKGYTDLVCGVLVAVEPSLLYESPPMQFWHSVTGLHLSDASTIAPGFSHAIACMMFAIGLGNIIAAHSGPAAWPSVFASTLAWGLLSLLAALTAFSDTNEWGIANATMRNMG</sequence>
<organism evidence="2 3">
    <name type="scientific">Paramarasmius palmivorus</name>
    <dbReference type="NCBI Taxonomy" id="297713"/>
    <lineage>
        <taxon>Eukaryota</taxon>
        <taxon>Fungi</taxon>
        <taxon>Dikarya</taxon>
        <taxon>Basidiomycota</taxon>
        <taxon>Agaricomycotina</taxon>
        <taxon>Agaricomycetes</taxon>
        <taxon>Agaricomycetidae</taxon>
        <taxon>Agaricales</taxon>
        <taxon>Marasmiineae</taxon>
        <taxon>Marasmiaceae</taxon>
        <taxon>Paramarasmius</taxon>
    </lineage>
</organism>
<dbReference type="AlphaFoldDB" id="A0AAW0CIB1"/>
<keyword evidence="1" id="KW-0812">Transmembrane</keyword>
<reference evidence="2 3" key="1">
    <citation type="submission" date="2024-01" db="EMBL/GenBank/DDBJ databases">
        <title>A draft genome for a cacao thread blight-causing isolate of Paramarasmius palmivorus.</title>
        <authorList>
            <person name="Baruah I.K."/>
            <person name="Bukari Y."/>
            <person name="Amoako-Attah I."/>
            <person name="Meinhardt L.W."/>
            <person name="Bailey B.A."/>
            <person name="Cohen S.P."/>
        </authorList>
    </citation>
    <scope>NUCLEOTIDE SEQUENCE [LARGE SCALE GENOMIC DNA]</scope>
    <source>
        <strain evidence="2 3">GH-12</strain>
    </source>
</reference>
<gene>
    <name evidence="2" type="ORF">VNI00_010872</name>
</gene>
<evidence type="ECO:0000256" key="1">
    <source>
        <dbReference type="SAM" id="Phobius"/>
    </source>
</evidence>
<feature type="transmembrane region" description="Helical" evidence="1">
    <location>
        <begin position="105"/>
        <end position="129"/>
    </location>
</feature>
<dbReference type="EMBL" id="JAYKXP010000045">
    <property type="protein sequence ID" value="KAK7037652.1"/>
    <property type="molecule type" value="Genomic_DNA"/>
</dbReference>
<proteinExistence type="predicted"/>
<accession>A0AAW0CIB1</accession>